<organism evidence="1 2">
    <name type="scientific">Thelephora ganbajun</name>
    <name type="common">Ganba fungus</name>
    <dbReference type="NCBI Taxonomy" id="370292"/>
    <lineage>
        <taxon>Eukaryota</taxon>
        <taxon>Fungi</taxon>
        <taxon>Dikarya</taxon>
        <taxon>Basidiomycota</taxon>
        <taxon>Agaricomycotina</taxon>
        <taxon>Agaricomycetes</taxon>
        <taxon>Thelephorales</taxon>
        <taxon>Thelephoraceae</taxon>
        <taxon>Thelephora</taxon>
    </lineage>
</organism>
<name>A0ACB6ZNK2_THEGA</name>
<reference evidence="1" key="1">
    <citation type="submission" date="2019-10" db="EMBL/GenBank/DDBJ databases">
        <authorList>
            <consortium name="DOE Joint Genome Institute"/>
            <person name="Kuo A."/>
            <person name="Miyauchi S."/>
            <person name="Kiss E."/>
            <person name="Drula E."/>
            <person name="Kohler A."/>
            <person name="Sanchez-Garcia M."/>
            <person name="Andreopoulos B."/>
            <person name="Barry K.W."/>
            <person name="Bonito G."/>
            <person name="Buee M."/>
            <person name="Carver A."/>
            <person name="Chen C."/>
            <person name="Cichocki N."/>
            <person name="Clum A."/>
            <person name="Culley D."/>
            <person name="Crous P.W."/>
            <person name="Fauchery L."/>
            <person name="Girlanda M."/>
            <person name="Hayes R."/>
            <person name="Keri Z."/>
            <person name="Labutti K."/>
            <person name="Lipzen A."/>
            <person name="Lombard V."/>
            <person name="Magnuson J."/>
            <person name="Maillard F."/>
            <person name="Morin E."/>
            <person name="Murat C."/>
            <person name="Nolan M."/>
            <person name="Ohm R."/>
            <person name="Pangilinan J."/>
            <person name="Pereira M."/>
            <person name="Perotto S."/>
            <person name="Peter M."/>
            <person name="Riley R."/>
            <person name="Sitrit Y."/>
            <person name="Stielow B."/>
            <person name="Szollosi G."/>
            <person name="Zifcakova L."/>
            <person name="Stursova M."/>
            <person name="Spatafora J.W."/>
            <person name="Tedersoo L."/>
            <person name="Vaario L.-M."/>
            <person name="Yamada A."/>
            <person name="Yan M."/>
            <person name="Wang P."/>
            <person name="Xu J."/>
            <person name="Bruns T."/>
            <person name="Baldrian P."/>
            <person name="Vilgalys R."/>
            <person name="Henrissat B."/>
            <person name="Grigoriev I.V."/>
            <person name="Hibbett D."/>
            <person name="Nagy L.G."/>
            <person name="Martin F.M."/>
        </authorList>
    </citation>
    <scope>NUCLEOTIDE SEQUENCE</scope>
    <source>
        <strain evidence="1">P2</strain>
    </source>
</reference>
<proteinExistence type="predicted"/>
<dbReference type="Proteomes" id="UP000886501">
    <property type="component" value="Unassembled WGS sequence"/>
</dbReference>
<evidence type="ECO:0000313" key="1">
    <source>
        <dbReference type="EMBL" id="KAF9651097.1"/>
    </source>
</evidence>
<evidence type="ECO:0000313" key="2">
    <source>
        <dbReference type="Proteomes" id="UP000886501"/>
    </source>
</evidence>
<comment type="caution">
    <text evidence="1">The sequence shown here is derived from an EMBL/GenBank/DDBJ whole genome shotgun (WGS) entry which is preliminary data.</text>
</comment>
<protein>
    <submittedName>
        <fullName evidence="1">Uncharacterized protein</fullName>
    </submittedName>
</protein>
<reference evidence="1" key="2">
    <citation type="journal article" date="2020" name="Nat. Commun.">
        <title>Large-scale genome sequencing of mycorrhizal fungi provides insights into the early evolution of symbiotic traits.</title>
        <authorList>
            <person name="Miyauchi S."/>
            <person name="Kiss E."/>
            <person name="Kuo A."/>
            <person name="Drula E."/>
            <person name="Kohler A."/>
            <person name="Sanchez-Garcia M."/>
            <person name="Morin E."/>
            <person name="Andreopoulos B."/>
            <person name="Barry K.W."/>
            <person name="Bonito G."/>
            <person name="Buee M."/>
            <person name="Carver A."/>
            <person name="Chen C."/>
            <person name="Cichocki N."/>
            <person name="Clum A."/>
            <person name="Culley D."/>
            <person name="Crous P.W."/>
            <person name="Fauchery L."/>
            <person name="Girlanda M."/>
            <person name="Hayes R.D."/>
            <person name="Keri Z."/>
            <person name="LaButti K."/>
            <person name="Lipzen A."/>
            <person name="Lombard V."/>
            <person name="Magnuson J."/>
            <person name="Maillard F."/>
            <person name="Murat C."/>
            <person name="Nolan M."/>
            <person name="Ohm R.A."/>
            <person name="Pangilinan J."/>
            <person name="Pereira M.F."/>
            <person name="Perotto S."/>
            <person name="Peter M."/>
            <person name="Pfister S."/>
            <person name="Riley R."/>
            <person name="Sitrit Y."/>
            <person name="Stielow J.B."/>
            <person name="Szollosi G."/>
            <person name="Zifcakova L."/>
            <person name="Stursova M."/>
            <person name="Spatafora J.W."/>
            <person name="Tedersoo L."/>
            <person name="Vaario L.M."/>
            <person name="Yamada A."/>
            <person name="Yan M."/>
            <person name="Wang P."/>
            <person name="Xu J."/>
            <person name="Bruns T."/>
            <person name="Baldrian P."/>
            <person name="Vilgalys R."/>
            <person name="Dunand C."/>
            <person name="Henrissat B."/>
            <person name="Grigoriev I.V."/>
            <person name="Hibbett D."/>
            <person name="Nagy L.G."/>
            <person name="Martin F.M."/>
        </authorList>
    </citation>
    <scope>NUCLEOTIDE SEQUENCE</scope>
    <source>
        <strain evidence="1">P2</strain>
    </source>
</reference>
<gene>
    <name evidence="1" type="ORF">BDM02DRAFT_3139766</name>
</gene>
<keyword evidence="2" id="KW-1185">Reference proteome</keyword>
<sequence>MLGSKTKRVAAYGKRAHRIVANDDFSEASGGGRTTVSLPVAVIMLDDPVSDISPLPSPIKPKATSSVVKKKSTTRKKTTSKPIDGPASIRRPLAPREPAVSINVESKQMARLPKKLAKKPPRSPIVGVEIIVLDGEGRTVVKERRFSKTGAQVNPVTTSPSLPRPKLSAKNTEIQKPRKMHRAKPAVIEEPSDSEPEVPIPRQKHATTRRRQIVISPPSIPSPSPLNRPSSPPPPRTSTSPRKYPSPARMKQRRSSPRPLQCDPITNKPRQLTPIRRGNKPFPQSPGSVISLEDDESDLDDADVNDLLKFADLSISDYQEHAPEVPEYLLPLLQECNQDSPHEFSSFINSFPFDPIVQSYESELAPYSKAEFRKVGEASYSEVFGIGSVVLKIVPLRDESGTKVDGHDAESPPPSDARDVLQEIAATRSMGELCEGFIKLLRTYVVRGKYPSLLLSLWDEYNNVKGSESIKPDTFSVSQVYAIIVLPNGGPDLEAYTFSSPSKNRWMQACSIFWQVVYSIADAEILVSFEHRDLHWGQILIQNIPLSGIPKRSAARPSMDDYSSGVIATIIDLGLSRMDASPTEVHWTLLEPEVFEGEGDYQFDIYRMMRDHNSGSWKEYRPLTNVMWLHYLLRKLISSKGLRAPAPRKTATSNSSPKKKSRIASATRGFSEQRCYECLLEMEFLLGAWLESVKPARSKRTKKGGTRLSAAVGEEVRPFRSAGDVLEYGVERSWVTDGQ</sequence>
<accession>A0ACB6ZNK2</accession>
<dbReference type="EMBL" id="MU117978">
    <property type="protein sequence ID" value="KAF9651097.1"/>
    <property type="molecule type" value="Genomic_DNA"/>
</dbReference>